<accession>X1BC25</accession>
<protein>
    <submittedName>
        <fullName evidence="1">Uncharacterized protein</fullName>
    </submittedName>
</protein>
<comment type="caution">
    <text evidence="1">The sequence shown here is derived from an EMBL/GenBank/DDBJ whole genome shotgun (WGS) entry which is preliminary data.</text>
</comment>
<dbReference type="EMBL" id="BART01011175">
    <property type="protein sequence ID" value="GAG81698.1"/>
    <property type="molecule type" value="Genomic_DNA"/>
</dbReference>
<sequence length="41" mass="4868">MNQRLEQQYLTDPLLNRCGMDHSNYLGDVGYDGDDLIYKFR</sequence>
<gene>
    <name evidence="1" type="ORF">S01H4_23932</name>
</gene>
<reference evidence="1" key="1">
    <citation type="journal article" date="2014" name="Front. Microbiol.">
        <title>High frequency of phylogenetically diverse reductive dehalogenase-homologous genes in deep subseafloor sedimentary metagenomes.</title>
        <authorList>
            <person name="Kawai M."/>
            <person name="Futagami T."/>
            <person name="Toyoda A."/>
            <person name="Takaki Y."/>
            <person name="Nishi S."/>
            <person name="Hori S."/>
            <person name="Arai W."/>
            <person name="Tsubouchi T."/>
            <person name="Morono Y."/>
            <person name="Uchiyama I."/>
            <person name="Ito T."/>
            <person name="Fujiyama A."/>
            <person name="Inagaki F."/>
            <person name="Takami H."/>
        </authorList>
    </citation>
    <scope>NUCLEOTIDE SEQUENCE</scope>
    <source>
        <strain evidence="1">Expedition CK06-06</strain>
    </source>
</reference>
<proteinExistence type="predicted"/>
<evidence type="ECO:0000313" key="1">
    <source>
        <dbReference type="EMBL" id="GAG81698.1"/>
    </source>
</evidence>
<organism evidence="1">
    <name type="scientific">marine sediment metagenome</name>
    <dbReference type="NCBI Taxonomy" id="412755"/>
    <lineage>
        <taxon>unclassified sequences</taxon>
        <taxon>metagenomes</taxon>
        <taxon>ecological metagenomes</taxon>
    </lineage>
</organism>
<dbReference type="AlphaFoldDB" id="X1BC25"/>
<name>X1BC25_9ZZZZ</name>